<gene>
    <name evidence="3" type="ORF">SAMN02745243_01822</name>
</gene>
<dbReference type="RefSeq" id="WP_242945387.1">
    <property type="nucleotide sequence ID" value="NZ_FQZY01000023.1"/>
</dbReference>
<feature type="region of interest" description="Disordered" evidence="1">
    <location>
        <begin position="49"/>
        <end position="112"/>
    </location>
</feature>
<protein>
    <submittedName>
        <fullName evidence="3">Mannosyl-glycoprotein endo-beta-N-acetylglucosaminidase</fullName>
    </submittedName>
</protein>
<dbReference type="GO" id="GO:0004040">
    <property type="term" value="F:amidase activity"/>
    <property type="evidence" value="ECO:0007669"/>
    <property type="project" value="InterPro"/>
</dbReference>
<keyword evidence="4" id="KW-1185">Reference proteome</keyword>
<dbReference type="Pfam" id="PF01832">
    <property type="entry name" value="Glucosaminidase"/>
    <property type="match status" value="1"/>
</dbReference>
<feature type="domain" description="Mannosyl-glycoprotein endo-beta-N-acetylglucosamidase-like" evidence="2">
    <location>
        <begin position="181"/>
        <end position="311"/>
    </location>
</feature>
<reference evidence="3 4" key="1">
    <citation type="submission" date="2016-11" db="EMBL/GenBank/DDBJ databases">
        <authorList>
            <person name="Jaros S."/>
            <person name="Januszkiewicz K."/>
            <person name="Wedrychowicz H."/>
        </authorList>
    </citation>
    <scope>NUCLEOTIDE SEQUENCE [LARGE SCALE GENOMIC DNA]</scope>
    <source>
        <strain evidence="3 4">DSM 15480</strain>
    </source>
</reference>
<evidence type="ECO:0000313" key="4">
    <source>
        <dbReference type="Proteomes" id="UP000184301"/>
    </source>
</evidence>
<dbReference type="Gene3D" id="1.10.530.10">
    <property type="match status" value="1"/>
</dbReference>
<dbReference type="STRING" id="1121950.SAMN02745243_01822"/>
<accession>A0A1M6NIA3</accession>
<organism evidence="3 4">
    <name type="scientific">Hespellia stercorisuis DSM 15480</name>
    <dbReference type="NCBI Taxonomy" id="1121950"/>
    <lineage>
        <taxon>Bacteria</taxon>
        <taxon>Bacillati</taxon>
        <taxon>Bacillota</taxon>
        <taxon>Clostridia</taxon>
        <taxon>Lachnospirales</taxon>
        <taxon>Lachnospiraceae</taxon>
        <taxon>Hespellia</taxon>
    </lineage>
</organism>
<evidence type="ECO:0000313" key="3">
    <source>
        <dbReference type="EMBL" id="SHJ95410.1"/>
    </source>
</evidence>
<feature type="compositionally biased region" description="Low complexity" evidence="1">
    <location>
        <begin position="82"/>
        <end position="92"/>
    </location>
</feature>
<evidence type="ECO:0000259" key="2">
    <source>
        <dbReference type="Pfam" id="PF01832"/>
    </source>
</evidence>
<proteinExistence type="predicted"/>
<feature type="compositionally biased region" description="Basic and acidic residues" evidence="1">
    <location>
        <begin position="93"/>
        <end position="112"/>
    </location>
</feature>
<dbReference type="AlphaFoldDB" id="A0A1M6NIA3"/>
<sequence>MKKILEDLMKDKKKILLLVVVCAVMALIIVKAVGGVKDYAAGKSDKQVASEAADAKAKNGTTEKSSKTTTKEKTEDSDKTGTSDSDSTADAKNNAEDAAKKDAAGTETAEKDAAKAEAEAVAKAEADKAAQEVIADGQYPILGKTGATVDQMAAYFNSTGLAYPSDALGAGGAGDINTFAQMYVEEAAAEGVRAEIAFVQAMKETGWLQFQGVSDISQYNFAGMGATGGDVAGASFADVRTGIRAQIQHLKAYATSAALNQECVDGRYELVAKESAPYVEWLGQQENPGGYGWATDGGYGYSIVEMIHTLKSF</sequence>
<dbReference type="EMBL" id="FQZY01000023">
    <property type="protein sequence ID" value="SHJ95410.1"/>
    <property type="molecule type" value="Genomic_DNA"/>
</dbReference>
<dbReference type="InterPro" id="IPR002901">
    <property type="entry name" value="MGlyc_endo_b_GlcNAc-like_dom"/>
</dbReference>
<evidence type="ECO:0000256" key="1">
    <source>
        <dbReference type="SAM" id="MobiDB-lite"/>
    </source>
</evidence>
<feature type="compositionally biased region" description="Basic and acidic residues" evidence="1">
    <location>
        <begin position="64"/>
        <end position="81"/>
    </location>
</feature>
<dbReference type="Proteomes" id="UP000184301">
    <property type="component" value="Unassembled WGS sequence"/>
</dbReference>
<name>A0A1M6NIA3_9FIRM</name>